<accession>A0A6I6JWD1</accession>
<proteinExistence type="predicted"/>
<evidence type="ECO:0000256" key="4">
    <source>
        <dbReference type="ARBA" id="ARBA00022982"/>
    </source>
</evidence>
<dbReference type="InterPro" id="IPR036280">
    <property type="entry name" value="Multihaem_cyt_sf"/>
</dbReference>
<keyword evidence="8" id="KW-1185">Reference proteome</keyword>
<dbReference type="EMBL" id="CP046400">
    <property type="protein sequence ID" value="QGY42054.1"/>
    <property type="molecule type" value="Genomic_DNA"/>
</dbReference>
<name>A0A6I6JWD1_9BACT</name>
<dbReference type="GO" id="GO:0009055">
    <property type="term" value="F:electron transfer activity"/>
    <property type="evidence" value="ECO:0007669"/>
    <property type="project" value="InterPro"/>
</dbReference>
<evidence type="ECO:0000313" key="7">
    <source>
        <dbReference type="EMBL" id="QGY42054.1"/>
    </source>
</evidence>
<feature type="domain" description="Class III cytochrome C" evidence="6">
    <location>
        <begin position="112"/>
        <end position="174"/>
    </location>
</feature>
<dbReference type="Proteomes" id="UP000428328">
    <property type="component" value="Chromosome"/>
</dbReference>
<feature type="domain" description="Class III cytochrome C" evidence="6">
    <location>
        <begin position="36"/>
        <end position="106"/>
    </location>
</feature>
<dbReference type="GO" id="GO:0046872">
    <property type="term" value="F:metal ion binding"/>
    <property type="evidence" value="ECO:0007669"/>
    <property type="project" value="UniProtKB-KW"/>
</dbReference>
<evidence type="ECO:0000256" key="1">
    <source>
        <dbReference type="ARBA" id="ARBA00022448"/>
    </source>
</evidence>
<feature type="domain" description="Class III cytochrome C" evidence="6">
    <location>
        <begin position="179"/>
        <end position="244"/>
    </location>
</feature>
<keyword evidence="3" id="KW-0479">Metal-binding</keyword>
<evidence type="ECO:0000256" key="3">
    <source>
        <dbReference type="ARBA" id="ARBA00022723"/>
    </source>
</evidence>
<evidence type="ECO:0000259" key="6">
    <source>
        <dbReference type="Pfam" id="PF02085"/>
    </source>
</evidence>
<gene>
    <name evidence="7" type="ORF">GM415_12895</name>
</gene>
<sequence length="246" mass="26520">MQRRHLPIAVVTGVLLLVALAGYLFPTSPEASPTRVLLENKGGKVIFTHADHTALGDQCGTCHHTTGGNTAPPPCKSCHVSRFDTAFAADHQTTLDESSCSVCHHAGAAITPFSHDEHAEDYAGGDCRACHHDESIESEPEACSNCHGQNQDGDTPALRQATHERCADCHDDFFKEGKNGCRRCHERKPESKGAATPEACSTCHDEPADQLIPTTSKAFHAQCMGCHEKENSGPFGDDACYQCHMK</sequence>
<dbReference type="SUPFAM" id="SSF48695">
    <property type="entry name" value="Multiheme cytochromes"/>
    <property type="match status" value="1"/>
</dbReference>
<dbReference type="KEGG" id="psel:GM415_12895"/>
<evidence type="ECO:0000256" key="5">
    <source>
        <dbReference type="ARBA" id="ARBA00023004"/>
    </source>
</evidence>
<reference evidence="7 8" key="1">
    <citation type="submission" date="2019-11" db="EMBL/GenBank/DDBJ databases">
        <authorList>
            <person name="Zheng R.K."/>
            <person name="Sun C.M."/>
        </authorList>
    </citation>
    <scope>NUCLEOTIDE SEQUENCE [LARGE SCALE GENOMIC DNA]</scope>
    <source>
        <strain evidence="7 8">SRB007</strain>
    </source>
</reference>
<dbReference type="CDD" id="cd08168">
    <property type="entry name" value="Cytochrom_C3"/>
    <property type="match status" value="3"/>
</dbReference>
<organism evidence="7 8">
    <name type="scientific">Pseudodesulfovibrio cashew</name>
    <dbReference type="NCBI Taxonomy" id="2678688"/>
    <lineage>
        <taxon>Bacteria</taxon>
        <taxon>Pseudomonadati</taxon>
        <taxon>Thermodesulfobacteriota</taxon>
        <taxon>Desulfovibrionia</taxon>
        <taxon>Desulfovibrionales</taxon>
        <taxon>Desulfovibrionaceae</taxon>
    </lineage>
</organism>
<keyword evidence="5" id="KW-0408">Iron</keyword>
<dbReference type="Gene3D" id="3.90.10.10">
    <property type="entry name" value="Cytochrome C3"/>
    <property type="match status" value="3"/>
</dbReference>
<dbReference type="AlphaFoldDB" id="A0A6I6JWD1"/>
<dbReference type="Pfam" id="PF02085">
    <property type="entry name" value="Cytochrom_CIII"/>
    <property type="match status" value="3"/>
</dbReference>
<keyword evidence="1" id="KW-0813">Transport</keyword>
<evidence type="ECO:0000256" key="2">
    <source>
        <dbReference type="ARBA" id="ARBA00022617"/>
    </source>
</evidence>
<evidence type="ECO:0000313" key="8">
    <source>
        <dbReference type="Proteomes" id="UP000428328"/>
    </source>
</evidence>
<protein>
    <submittedName>
        <fullName evidence="7">Cytochrome C</fullName>
    </submittedName>
</protein>
<dbReference type="GO" id="GO:0020037">
    <property type="term" value="F:heme binding"/>
    <property type="evidence" value="ECO:0007669"/>
    <property type="project" value="InterPro"/>
</dbReference>
<keyword evidence="4" id="KW-0249">Electron transport</keyword>
<dbReference type="InterPro" id="IPR020942">
    <property type="entry name" value="Cyt_c_III_dom"/>
</dbReference>
<keyword evidence="2" id="KW-0349">Heme</keyword>